<evidence type="ECO:0000256" key="8">
    <source>
        <dbReference type="ARBA" id="ARBA00022927"/>
    </source>
</evidence>
<dbReference type="InterPro" id="IPR025662">
    <property type="entry name" value="Sigma_54_int_dom_ATP-bd_1"/>
</dbReference>
<comment type="catalytic activity">
    <reaction evidence="13">
        <text>ATP + H2O = ADP + phosphate + H(+)</text>
        <dbReference type="Rhea" id="RHEA:13065"/>
        <dbReference type="ChEBI" id="CHEBI:15377"/>
        <dbReference type="ChEBI" id="CHEBI:15378"/>
        <dbReference type="ChEBI" id="CHEBI:30616"/>
        <dbReference type="ChEBI" id="CHEBI:43474"/>
        <dbReference type="ChEBI" id="CHEBI:456216"/>
    </reaction>
    <physiologicalReaction direction="left-to-right" evidence="13">
        <dbReference type="Rhea" id="RHEA:13066"/>
    </physiologicalReaction>
</comment>
<dbReference type="InterPro" id="IPR003593">
    <property type="entry name" value="AAA+_ATPase"/>
</dbReference>
<feature type="domain" description="AAA+ ATPase" evidence="14">
    <location>
        <begin position="469"/>
        <end position="611"/>
    </location>
</feature>
<evidence type="ECO:0000256" key="11">
    <source>
        <dbReference type="ARBA" id="ARBA00032509"/>
    </source>
</evidence>
<dbReference type="GO" id="GO:0005829">
    <property type="term" value="C:cytosol"/>
    <property type="evidence" value="ECO:0007669"/>
    <property type="project" value="TreeGrafter"/>
</dbReference>
<keyword evidence="4" id="KW-0962">Peroxisome biogenesis</keyword>
<evidence type="ECO:0000256" key="2">
    <source>
        <dbReference type="ARBA" id="ARBA00006914"/>
    </source>
</evidence>
<keyword evidence="6" id="KW-0378">Hydrolase</keyword>
<evidence type="ECO:0000313" key="16">
    <source>
        <dbReference type="Proteomes" id="UP000838756"/>
    </source>
</evidence>
<evidence type="ECO:0000256" key="5">
    <source>
        <dbReference type="ARBA" id="ARBA00022741"/>
    </source>
</evidence>
<feature type="domain" description="AAA+ ATPase" evidence="14">
    <location>
        <begin position="722"/>
        <end position="858"/>
    </location>
</feature>
<dbReference type="GO" id="GO:0016558">
    <property type="term" value="P:protein import into peroxisome matrix"/>
    <property type="evidence" value="ECO:0007669"/>
    <property type="project" value="TreeGrafter"/>
</dbReference>
<evidence type="ECO:0000256" key="1">
    <source>
        <dbReference type="ARBA" id="ARBA00004370"/>
    </source>
</evidence>
<evidence type="ECO:0000259" key="14">
    <source>
        <dbReference type="SMART" id="SM00382"/>
    </source>
</evidence>
<dbReference type="Pfam" id="PF17862">
    <property type="entry name" value="AAA_lid_3"/>
    <property type="match status" value="1"/>
</dbReference>
<keyword evidence="9" id="KW-0175">Coiled coil</keyword>
<keyword evidence="8" id="KW-0653">Protein transport</keyword>
<dbReference type="AlphaFoldDB" id="A0A8S4RTK4"/>
<dbReference type="PANTHER" id="PTHR23077:SF12">
    <property type="entry name" value="PEROXISOMAL ATPASE PEX1"/>
    <property type="match status" value="1"/>
</dbReference>
<evidence type="ECO:0000256" key="9">
    <source>
        <dbReference type="ARBA" id="ARBA00023054"/>
    </source>
</evidence>
<sequence>MLGGAKLKVCFTHERSCFGYISPKYSTNNEQSICVQVLSREKQILLWVVFSNNVPEGHIACNPIYSRMLGLEEGAEVFVAPYGDVKILDELFVDTDSPDDQEILEHNAEILQLRILDQLRLVVANQKAVVWISTSLPIVFTPKQTGLLVNYSRIIVKVDAFNSYHGGLTNSYVNTNISKESNHKFNNIGIINKGLLQPYLNAPKRLVLRALPIDSDGKKDLIHPYSVFVHEDLIDDKLKDLMVILGTMKNIPSIINELSEEGEIENNIQIDGLCVEIKPVDNVVYRSLSREVYNKNIPTVLIPKALNAIINVENGMKVILNVIGDEVEPPEHIDIITYSEKVHTEIDVIERFKNCVVRSTHSGKKFLINDGMVKQNTQISSGFLRFKLKPDKLKYTMVNSESFRNCTVSAKCLNDTDLALPKSVLPKLEYDYKNYCRTMKSSTELLDKIISHINFEIQREASFKGVSEIKSNVLITGQSGAGKSSMCHIVQKDLTIWSHILHCRSLKGRKDITEVLGKAILLCQEHSPSVLICDDIDALVPPNMEGGSPQDIAYYQRLATVIKHMLQTCAGVCVLMTSLNMKSLHPALRQFSGKPLFTAHFDIIELNQDERAELFKHLLNDKVRESFLVEDDDVIRLAMDTAGCNVREIVDYLNRKIFKAVKKKKNNAIDDKPRLVEDVTTDSEKSKAFDIWEPLGGMCDVKQQIAESIFWPIMYPALFPSQSCGILLYGPPGTGKSHIGSCLAKLSNMRLIAVKGPELLSKYIGQSEKAVRDIFDKADMQRPCILFFDEFDSLAPKRGHDSTGVTDRVVNQLLARMDGAEGGARGPVVAATSRPDLLDPALLRPGRLQRHIYCALPDQSDRYEILRTLSKSVNIDDKVDLLELSRRTDGFSPADLKSLLVTAQLGSLERQLVSSEDRNLESVVVYSEDMDGALEETNPSLSAEQRLFYDMIYKRFRGESLSPEQRLLSQIMQKQKVTLA</sequence>
<keyword evidence="5" id="KW-0547">Nucleotide-binding</keyword>
<keyword evidence="16" id="KW-1185">Reference proteome</keyword>
<dbReference type="EMBL" id="CAKXAJ010025524">
    <property type="protein sequence ID" value="CAH2240483.1"/>
    <property type="molecule type" value="Genomic_DNA"/>
</dbReference>
<dbReference type="SUPFAM" id="SSF54585">
    <property type="entry name" value="Cdc48 domain 2-like"/>
    <property type="match status" value="1"/>
</dbReference>
<dbReference type="InterPro" id="IPR029067">
    <property type="entry name" value="CDC48_domain_2-like_sf"/>
</dbReference>
<dbReference type="InterPro" id="IPR003959">
    <property type="entry name" value="ATPase_AAA_core"/>
</dbReference>
<evidence type="ECO:0000256" key="4">
    <source>
        <dbReference type="ARBA" id="ARBA00022593"/>
    </source>
</evidence>
<dbReference type="FunFam" id="3.40.50.300:FF:001025">
    <property type="entry name" value="ATPase family, AAA domain-containing 2B"/>
    <property type="match status" value="1"/>
</dbReference>
<proteinExistence type="inferred from homology"/>
<protein>
    <recommendedName>
        <fullName evidence="12">Peroxisomal ATPase PEX1</fullName>
    </recommendedName>
    <alternativeName>
        <fullName evidence="11">Peroxin-1</fullName>
    </alternativeName>
</protein>
<evidence type="ECO:0000256" key="13">
    <source>
        <dbReference type="ARBA" id="ARBA00048778"/>
    </source>
</evidence>
<dbReference type="InterPro" id="IPR041569">
    <property type="entry name" value="AAA_lid_3"/>
</dbReference>
<dbReference type="Pfam" id="PF00004">
    <property type="entry name" value="AAA"/>
    <property type="match status" value="2"/>
</dbReference>
<comment type="caution">
    <text evidence="15">The sequence shown here is derived from an EMBL/GenBank/DDBJ whole genome shotgun (WGS) entry which is preliminary data.</text>
</comment>
<dbReference type="InterPro" id="IPR050168">
    <property type="entry name" value="AAA_ATPase_domain"/>
</dbReference>
<dbReference type="Pfam" id="PF09262">
    <property type="entry name" value="PEX-1N"/>
    <property type="match status" value="1"/>
</dbReference>
<keyword evidence="3" id="KW-0813">Transport</keyword>
<evidence type="ECO:0000313" key="15">
    <source>
        <dbReference type="EMBL" id="CAH2240483.1"/>
    </source>
</evidence>
<evidence type="ECO:0000256" key="7">
    <source>
        <dbReference type="ARBA" id="ARBA00022840"/>
    </source>
</evidence>
<evidence type="ECO:0000256" key="6">
    <source>
        <dbReference type="ARBA" id="ARBA00022801"/>
    </source>
</evidence>
<keyword evidence="10" id="KW-0472">Membrane</keyword>
<dbReference type="SUPFAM" id="SSF52540">
    <property type="entry name" value="P-loop containing nucleoside triphosphate hydrolases"/>
    <property type="match status" value="2"/>
</dbReference>
<dbReference type="PANTHER" id="PTHR23077">
    <property type="entry name" value="AAA-FAMILY ATPASE"/>
    <property type="match status" value="1"/>
</dbReference>
<comment type="similarity">
    <text evidence="2">Belongs to the AAA ATPase family.</text>
</comment>
<evidence type="ECO:0000256" key="12">
    <source>
        <dbReference type="ARBA" id="ARBA00034532"/>
    </source>
</evidence>
<comment type="subcellular location">
    <subcellularLocation>
        <location evidence="1">Membrane</location>
    </subcellularLocation>
</comment>
<dbReference type="Gene3D" id="1.10.8.60">
    <property type="match status" value="1"/>
</dbReference>
<dbReference type="GO" id="GO:0005778">
    <property type="term" value="C:peroxisomal membrane"/>
    <property type="evidence" value="ECO:0007669"/>
    <property type="project" value="TreeGrafter"/>
</dbReference>
<reference evidence="15" key="1">
    <citation type="submission" date="2022-03" db="EMBL/GenBank/DDBJ databases">
        <authorList>
            <person name="Lindestad O."/>
        </authorList>
    </citation>
    <scope>NUCLEOTIDE SEQUENCE</scope>
</reference>
<dbReference type="Gene3D" id="3.40.50.300">
    <property type="entry name" value="P-loop containing nucleotide triphosphate hydrolases"/>
    <property type="match status" value="2"/>
</dbReference>
<accession>A0A8S4RTK4</accession>
<dbReference type="SMART" id="SM00382">
    <property type="entry name" value="AAA"/>
    <property type="match status" value="2"/>
</dbReference>
<dbReference type="PROSITE" id="PS00675">
    <property type="entry name" value="SIGMA54_INTERACT_1"/>
    <property type="match status" value="1"/>
</dbReference>
<dbReference type="GO" id="GO:0016887">
    <property type="term" value="F:ATP hydrolysis activity"/>
    <property type="evidence" value="ECO:0007669"/>
    <property type="project" value="InterPro"/>
</dbReference>
<dbReference type="Gene3D" id="3.10.330.10">
    <property type="match status" value="1"/>
</dbReference>
<dbReference type="Proteomes" id="UP000838756">
    <property type="component" value="Unassembled WGS sequence"/>
</dbReference>
<keyword evidence="7" id="KW-0067">ATP-binding</keyword>
<dbReference type="GO" id="GO:0005524">
    <property type="term" value="F:ATP binding"/>
    <property type="evidence" value="ECO:0007669"/>
    <property type="project" value="UniProtKB-KW"/>
</dbReference>
<dbReference type="InterPro" id="IPR027417">
    <property type="entry name" value="P-loop_NTPase"/>
</dbReference>
<name>A0A8S4RTK4_9NEOP</name>
<dbReference type="OrthoDB" id="8173462at2759"/>
<evidence type="ECO:0000256" key="3">
    <source>
        <dbReference type="ARBA" id="ARBA00022448"/>
    </source>
</evidence>
<organism evidence="15 16">
    <name type="scientific">Pararge aegeria aegeria</name>
    <dbReference type="NCBI Taxonomy" id="348720"/>
    <lineage>
        <taxon>Eukaryota</taxon>
        <taxon>Metazoa</taxon>
        <taxon>Ecdysozoa</taxon>
        <taxon>Arthropoda</taxon>
        <taxon>Hexapoda</taxon>
        <taxon>Insecta</taxon>
        <taxon>Pterygota</taxon>
        <taxon>Neoptera</taxon>
        <taxon>Endopterygota</taxon>
        <taxon>Lepidoptera</taxon>
        <taxon>Glossata</taxon>
        <taxon>Ditrysia</taxon>
        <taxon>Papilionoidea</taxon>
        <taxon>Nymphalidae</taxon>
        <taxon>Satyrinae</taxon>
        <taxon>Satyrini</taxon>
        <taxon>Parargina</taxon>
        <taxon>Pararge</taxon>
    </lineage>
</organism>
<evidence type="ECO:0000256" key="10">
    <source>
        <dbReference type="ARBA" id="ARBA00023136"/>
    </source>
</evidence>
<gene>
    <name evidence="15" type="primary">jg24214</name>
    <name evidence="15" type="ORF">PAEG_LOCUS17064</name>
</gene>
<dbReference type="InterPro" id="IPR015342">
    <property type="entry name" value="PEX1-N_C-lobe"/>
</dbReference>